<name>A0A8T0HRI6_CERPU</name>
<keyword evidence="3" id="KW-1185">Reference proteome</keyword>
<feature type="region of interest" description="Disordered" evidence="1">
    <location>
        <begin position="1"/>
        <end position="34"/>
    </location>
</feature>
<dbReference type="AlphaFoldDB" id="A0A8T0HRI6"/>
<evidence type="ECO:0000256" key="1">
    <source>
        <dbReference type="SAM" id="MobiDB-lite"/>
    </source>
</evidence>
<reference evidence="2" key="1">
    <citation type="submission" date="2020-06" db="EMBL/GenBank/DDBJ databases">
        <title>WGS assembly of Ceratodon purpureus strain R40.</title>
        <authorList>
            <person name="Carey S.B."/>
            <person name="Jenkins J."/>
            <person name="Shu S."/>
            <person name="Lovell J.T."/>
            <person name="Sreedasyam A."/>
            <person name="Maumus F."/>
            <person name="Tiley G.P."/>
            <person name="Fernandez-Pozo N."/>
            <person name="Barry K."/>
            <person name="Chen C."/>
            <person name="Wang M."/>
            <person name="Lipzen A."/>
            <person name="Daum C."/>
            <person name="Saski C.A."/>
            <person name="Payton A.C."/>
            <person name="Mcbreen J.C."/>
            <person name="Conrad R.E."/>
            <person name="Kollar L.M."/>
            <person name="Olsson S."/>
            <person name="Huttunen S."/>
            <person name="Landis J.B."/>
            <person name="Wickett N.J."/>
            <person name="Johnson M.G."/>
            <person name="Rensing S.A."/>
            <person name="Grimwood J."/>
            <person name="Schmutz J."/>
            <person name="Mcdaniel S.F."/>
        </authorList>
    </citation>
    <scope>NUCLEOTIDE SEQUENCE</scope>
    <source>
        <strain evidence="2">R40</strain>
    </source>
</reference>
<comment type="caution">
    <text evidence="2">The sequence shown here is derived from an EMBL/GenBank/DDBJ whole genome shotgun (WGS) entry which is preliminary data.</text>
</comment>
<evidence type="ECO:0000313" key="2">
    <source>
        <dbReference type="EMBL" id="KAG0573572.1"/>
    </source>
</evidence>
<gene>
    <name evidence="2" type="ORF">KC19_VG189600</name>
</gene>
<dbReference type="Proteomes" id="UP000822688">
    <property type="component" value="Chromosome V"/>
</dbReference>
<organism evidence="2 3">
    <name type="scientific">Ceratodon purpureus</name>
    <name type="common">Fire moss</name>
    <name type="synonym">Dicranum purpureum</name>
    <dbReference type="NCBI Taxonomy" id="3225"/>
    <lineage>
        <taxon>Eukaryota</taxon>
        <taxon>Viridiplantae</taxon>
        <taxon>Streptophyta</taxon>
        <taxon>Embryophyta</taxon>
        <taxon>Bryophyta</taxon>
        <taxon>Bryophytina</taxon>
        <taxon>Bryopsida</taxon>
        <taxon>Dicranidae</taxon>
        <taxon>Pseudoditrichales</taxon>
        <taxon>Ditrichaceae</taxon>
        <taxon>Ceratodon</taxon>
    </lineage>
</organism>
<proteinExistence type="predicted"/>
<accession>A0A8T0HRI6</accession>
<protein>
    <submittedName>
        <fullName evidence="2">Uncharacterized protein</fullName>
    </submittedName>
</protein>
<evidence type="ECO:0000313" key="3">
    <source>
        <dbReference type="Proteomes" id="UP000822688"/>
    </source>
</evidence>
<sequence length="104" mass="11829">MSRRDESGLDDEGTPLLHGQGNSDNNAEDSGVPTLVGLRVPDKFQYPWDATFIWNGRNHRHLCNSCRCIYCTALRWVVLPHCKCRLPGLSEGLPLDVRIRAKRR</sequence>
<dbReference type="EMBL" id="CM026426">
    <property type="protein sequence ID" value="KAG0573572.1"/>
    <property type="molecule type" value="Genomic_DNA"/>
</dbReference>